<protein>
    <submittedName>
        <fullName evidence="2">Uncharacterized protein</fullName>
    </submittedName>
</protein>
<accession>A0A2V3PQA2</accession>
<dbReference type="RefSeq" id="WP_110310047.1">
    <property type="nucleotide sequence ID" value="NZ_QICL01000006.1"/>
</dbReference>
<dbReference type="Proteomes" id="UP000247973">
    <property type="component" value="Unassembled WGS sequence"/>
</dbReference>
<name>A0A2V3PQA2_9BACT</name>
<evidence type="ECO:0000313" key="2">
    <source>
        <dbReference type="EMBL" id="PXV65852.1"/>
    </source>
</evidence>
<keyword evidence="1" id="KW-0732">Signal</keyword>
<dbReference type="AlphaFoldDB" id="A0A2V3PQA2"/>
<sequence length="771" mass="83837">MKPKYIHKLILLTIAIFSLLSCSDDNPPIAAPVSLSIGADSKISNLRIMAFNVTDQNIKNNFYYSGDITTVTLNMHAGEYNFFFIANAPDESFNSLEAIRNQAGLNNIQIPSSGINSDNNIPMTLYVPNVTVLPDQEGVVVEGVYYSNWHVALEHLAVRFDLVLKSKRDLSTTFTGVEFHNLPDNVPITGNYSGTHTAQRIFTTTANPEYFADTVIAGYPWAKIVKRVILPPNKFTPADQEDRLVGFSVLTGDNLNPSCTFGMDEDNNDYTMTPNTNFIVNAIVNYPMEVNISIAEWGPENVNGNITNRTLNVASLTASITDRNRARIYFTSNQPSVSVDAIGYVGATGTTQFNVNNVFYDLLGPTAGNLNYNPATGLGYIDIYTSFYGTLVANTTYIHRIYLNAGGLRREITVTTVLPAIPPAWSTAPYVGTFHRWNQTGERIVYSNNVGDWTATVMQGDFILLSSGRSFDPKLGLDSPNIPNNAENYPVTDGTTTVSGINRIYFRVGLTGTLASATTAPRYGLIRVTTTSGTSYLYVRQGEAPGVINSTVKWSAFNLSDPLRGLGGADISNHNLFTPRAAVSSTTFADFPTQVGYMFQWNLYNGSTANANRVFHPLNPAGAITGYPTGIAASWNTNNDPCPAGYRHPTGAEFTTFAPDTGNSLWGFYSDGFFDRRLVKSSANVTGVNNYEFGTYGRVFFNAATNASVFLPVAGNRISGGGLQTTSSGNYVTSDIVGSNANILLFNSSTVTPNNGTYAKARAFSVRCIQQ</sequence>
<dbReference type="PROSITE" id="PS51257">
    <property type="entry name" value="PROKAR_LIPOPROTEIN"/>
    <property type="match status" value="1"/>
</dbReference>
<organism evidence="2 3">
    <name type="scientific">Dysgonomonas alginatilytica</name>
    <dbReference type="NCBI Taxonomy" id="1605892"/>
    <lineage>
        <taxon>Bacteria</taxon>
        <taxon>Pseudomonadati</taxon>
        <taxon>Bacteroidota</taxon>
        <taxon>Bacteroidia</taxon>
        <taxon>Bacteroidales</taxon>
        <taxon>Dysgonomonadaceae</taxon>
        <taxon>Dysgonomonas</taxon>
    </lineage>
</organism>
<feature type="chain" id="PRO_5015976645" evidence="1">
    <location>
        <begin position="24"/>
        <end position="771"/>
    </location>
</feature>
<feature type="signal peptide" evidence="1">
    <location>
        <begin position="1"/>
        <end position="23"/>
    </location>
</feature>
<keyword evidence="3" id="KW-1185">Reference proteome</keyword>
<dbReference type="EMBL" id="QICL01000006">
    <property type="protein sequence ID" value="PXV65852.1"/>
    <property type="molecule type" value="Genomic_DNA"/>
</dbReference>
<gene>
    <name evidence="2" type="ORF">CLV62_10625</name>
</gene>
<dbReference type="OrthoDB" id="1048717at2"/>
<comment type="caution">
    <text evidence="2">The sequence shown here is derived from an EMBL/GenBank/DDBJ whole genome shotgun (WGS) entry which is preliminary data.</text>
</comment>
<evidence type="ECO:0000256" key="1">
    <source>
        <dbReference type="SAM" id="SignalP"/>
    </source>
</evidence>
<proteinExistence type="predicted"/>
<reference evidence="2 3" key="1">
    <citation type="submission" date="2018-03" db="EMBL/GenBank/DDBJ databases">
        <title>Genomic Encyclopedia of Archaeal and Bacterial Type Strains, Phase II (KMG-II): from individual species to whole genera.</title>
        <authorList>
            <person name="Goeker M."/>
        </authorList>
    </citation>
    <scope>NUCLEOTIDE SEQUENCE [LARGE SCALE GENOMIC DNA]</scope>
    <source>
        <strain evidence="2 3">DSM 100214</strain>
    </source>
</reference>
<evidence type="ECO:0000313" key="3">
    <source>
        <dbReference type="Proteomes" id="UP000247973"/>
    </source>
</evidence>